<protein>
    <submittedName>
        <fullName evidence="1">Uncharacterized protein</fullName>
    </submittedName>
</protein>
<accession>A0A8S5UK90</accession>
<organism evidence="1">
    <name type="scientific">Myoviridae sp. ctTrm2</name>
    <dbReference type="NCBI Taxonomy" id="2825114"/>
    <lineage>
        <taxon>Viruses</taxon>
        <taxon>Duplodnaviria</taxon>
        <taxon>Heunggongvirae</taxon>
        <taxon>Uroviricota</taxon>
        <taxon>Caudoviricetes</taxon>
    </lineage>
</organism>
<proteinExistence type="predicted"/>
<reference evidence="1" key="1">
    <citation type="journal article" date="2021" name="Proc. Natl. Acad. Sci. U.S.A.">
        <title>A Catalog of Tens of Thousands of Viruses from Human Metagenomes Reveals Hidden Associations with Chronic Diseases.</title>
        <authorList>
            <person name="Tisza M.J."/>
            <person name="Buck C.B."/>
        </authorList>
    </citation>
    <scope>NUCLEOTIDE SEQUENCE</scope>
    <source>
        <strain evidence="1">CtTrm2</strain>
    </source>
</reference>
<name>A0A8S5UK90_9CAUD</name>
<sequence>MGSIPFTTLPLGRPGFLLISDTLPLKGEFSACFRPFFQGF</sequence>
<evidence type="ECO:0000313" key="1">
    <source>
        <dbReference type="EMBL" id="DAF94836.1"/>
    </source>
</evidence>
<dbReference type="EMBL" id="BK016097">
    <property type="protein sequence ID" value="DAF94836.1"/>
    <property type="molecule type" value="Genomic_DNA"/>
</dbReference>